<evidence type="ECO:0000256" key="1">
    <source>
        <dbReference type="ARBA" id="ARBA00004141"/>
    </source>
</evidence>
<dbReference type="EMBL" id="JAUZMY010000017">
    <property type="protein sequence ID" value="MEE2039090.1"/>
    <property type="molecule type" value="Genomic_DNA"/>
</dbReference>
<evidence type="ECO:0000256" key="3">
    <source>
        <dbReference type="ARBA" id="ARBA00022989"/>
    </source>
</evidence>
<accession>A0ABU7KA26</accession>
<dbReference type="Proteomes" id="UP001356095">
    <property type="component" value="Unassembled WGS sequence"/>
</dbReference>
<evidence type="ECO:0000259" key="5">
    <source>
        <dbReference type="Pfam" id="PF07291"/>
    </source>
</evidence>
<dbReference type="PANTHER" id="PTHR36974:SF1">
    <property type="entry name" value="DOXX FAMILY MEMBRANE PROTEIN"/>
    <property type="match status" value="1"/>
</dbReference>
<evidence type="ECO:0000256" key="2">
    <source>
        <dbReference type="ARBA" id="ARBA00022692"/>
    </source>
</evidence>
<keyword evidence="2" id="KW-0812">Transmembrane</keyword>
<dbReference type="RefSeq" id="WP_330092866.1">
    <property type="nucleotide sequence ID" value="NZ_JAUZMY010000017.1"/>
</dbReference>
<keyword evidence="3" id="KW-1133">Transmembrane helix</keyword>
<feature type="domain" description="Methylamine utilisation protein MauE" evidence="5">
    <location>
        <begin position="17"/>
        <end position="86"/>
    </location>
</feature>
<comment type="subcellular location">
    <subcellularLocation>
        <location evidence="1">Membrane</location>
        <topology evidence="1">Multi-pass membrane protein</topology>
    </subcellularLocation>
</comment>
<proteinExistence type="predicted"/>
<comment type="caution">
    <text evidence="6">The sequence shown here is derived from an EMBL/GenBank/DDBJ whole genome shotgun (WGS) entry which is preliminary data.</text>
</comment>
<evidence type="ECO:0000313" key="6">
    <source>
        <dbReference type="EMBL" id="MEE2039090.1"/>
    </source>
</evidence>
<keyword evidence="4" id="KW-0472">Membrane</keyword>
<dbReference type="Pfam" id="PF07291">
    <property type="entry name" value="MauE"/>
    <property type="match status" value="1"/>
</dbReference>
<evidence type="ECO:0000256" key="4">
    <source>
        <dbReference type="ARBA" id="ARBA00023136"/>
    </source>
</evidence>
<dbReference type="PANTHER" id="PTHR36974">
    <property type="entry name" value="MEMBRANE PROTEIN-RELATED"/>
    <property type="match status" value="1"/>
</dbReference>
<gene>
    <name evidence="6" type="ORF">Q8791_17900</name>
</gene>
<reference evidence="6 7" key="1">
    <citation type="submission" date="2023-08" db="EMBL/GenBank/DDBJ databases">
        <authorList>
            <person name="Girao M."/>
            <person name="Carvalho M.F."/>
        </authorList>
    </citation>
    <scope>NUCLEOTIDE SEQUENCE [LARGE SCALE GENOMIC DNA]</scope>
    <source>
        <strain evidence="6 7">CT-R113</strain>
    </source>
</reference>
<keyword evidence="7" id="KW-1185">Reference proteome</keyword>
<dbReference type="InterPro" id="IPR009908">
    <property type="entry name" value="Methylamine_util_MauE"/>
</dbReference>
<organism evidence="6 7">
    <name type="scientific">Nocardiopsis codii</name>
    <dbReference type="NCBI Taxonomy" id="3065942"/>
    <lineage>
        <taxon>Bacteria</taxon>
        <taxon>Bacillati</taxon>
        <taxon>Actinomycetota</taxon>
        <taxon>Actinomycetes</taxon>
        <taxon>Streptosporangiales</taxon>
        <taxon>Nocardiopsidaceae</taxon>
        <taxon>Nocardiopsis</taxon>
    </lineage>
</organism>
<protein>
    <submittedName>
        <fullName evidence="6">DoxX family protein</fullName>
    </submittedName>
</protein>
<name>A0ABU7KA26_9ACTN</name>
<sequence length="138" mass="14320">MTPSKKTGGLLSKARRAAPYALGGLFVASGVLHFAAPKPFQAIMPRSLPEPRAWVYGSGVAELACGVGLLTRRRWAGPASAALLLAVWPANVRMALDSGSGRLPGPADSKLVAWGRVPLQAPLIWAALQSRPADAAGD</sequence>
<evidence type="ECO:0000313" key="7">
    <source>
        <dbReference type="Proteomes" id="UP001356095"/>
    </source>
</evidence>